<dbReference type="InterPro" id="IPR017853">
    <property type="entry name" value="GH"/>
</dbReference>
<dbReference type="PANTHER" id="PTHR10353">
    <property type="entry name" value="GLYCOSYL HYDROLASE"/>
    <property type="match status" value="1"/>
</dbReference>
<evidence type="ECO:0000313" key="10">
    <source>
        <dbReference type="EMBL" id="KAF2592803.1"/>
    </source>
</evidence>
<dbReference type="EMBL" id="QGKW02000276">
    <property type="protein sequence ID" value="KAF2608712.1"/>
    <property type="molecule type" value="Genomic_DNA"/>
</dbReference>
<organism evidence="10">
    <name type="scientific">Brassica cretica</name>
    <name type="common">Mustard</name>
    <dbReference type="NCBI Taxonomy" id="69181"/>
    <lineage>
        <taxon>Eukaryota</taxon>
        <taxon>Viridiplantae</taxon>
        <taxon>Streptophyta</taxon>
        <taxon>Embryophyta</taxon>
        <taxon>Tracheophyta</taxon>
        <taxon>Spermatophyta</taxon>
        <taxon>Magnoliopsida</taxon>
        <taxon>eudicotyledons</taxon>
        <taxon>Gunneridae</taxon>
        <taxon>Pentapetalae</taxon>
        <taxon>rosids</taxon>
        <taxon>malvids</taxon>
        <taxon>Brassicales</taxon>
        <taxon>Brassicaceae</taxon>
        <taxon>Brassiceae</taxon>
        <taxon>Brassica</taxon>
    </lineage>
</organism>
<comment type="catalytic activity">
    <reaction evidence="8">
        <text>a thioglucoside + H2O = a sugar + a thiol.</text>
        <dbReference type="EC" id="3.2.1.147"/>
    </reaction>
</comment>
<dbReference type="InterPro" id="IPR001360">
    <property type="entry name" value="Glyco_hydro_1"/>
</dbReference>
<dbReference type="Gene3D" id="3.20.20.80">
    <property type="entry name" value="Glycosidases"/>
    <property type="match status" value="1"/>
</dbReference>
<evidence type="ECO:0000256" key="9">
    <source>
        <dbReference type="RuleBase" id="RU003690"/>
    </source>
</evidence>
<dbReference type="GO" id="GO:0005773">
    <property type="term" value="C:vacuole"/>
    <property type="evidence" value="ECO:0007669"/>
    <property type="project" value="UniProtKB-SubCell"/>
</dbReference>
<dbReference type="Pfam" id="PF00232">
    <property type="entry name" value="Glyco_hydro_1"/>
    <property type="match status" value="1"/>
</dbReference>
<dbReference type="GO" id="GO:0008422">
    <property type="term" value="F:beta-glucosidase activity"/>
    <property type="evidence" value="ECO:0007669"/>
    <property type="project" value="TreeGrafter"/>
</dbReference>
<dbReference type="SUPFAM" id="SSF51445">
    <property type="entry name" value="(Trans)glycosidases"/>
    <property type="match status" value="1"/>
</dbReference>
<dbReference type="GO" id="GO:0005975">
    <property type="term" value="P:carbohydrate metabolic process"/>
    <property type="evidence" value="ECO:0007669"/>
    <property type="project" value="InterPro"/>
</dbReference>
<dbReference type="GO" id="GO:0019137">
    <property type="term" value="F:thioglucosidase activity"/>
    <property type="evidence" value="ECO:0007669"/>
    <property type="project" value="UniProtKB-EC"/>
</dbReference>
<gene>
    <name evidence="11" type="ORF">F2Q68_00045142</name>
    <name evidence="10" type="ORF">F2Q70_00044161</name>
</gene>
<comment type="subcellular location">
    <subcellularLocation>
        <location evidence="2">Vacuole</location>
    </subcellularLocation>
</comment>
<comment type="similarity">
    <text evidence="3 9">Belongs to the glycosyl hydrolase 1 family.</text>
</comment>
<dbReference type="AlphaFoldDB" id="A0A3N6R1J3"/>
<evidence type="ECO:0000256" key="4">
    <source>
        <dbReference type="ARBA" id="ARBA00012250"/>
    </source>
</evidence>
<keyword evidence="5" id="KW-0926">Vacuole</keyword>
<evidence type="ECO:0000313" key="11">
    <source>
        <dbReference type="EMBL" id="KAF2608712.1"/>
    </source>
</evidence>
<name>A0A3N6R1J3_BRACR</name>
<accession>A0A3N6R1J3</accession>
<evidence type="ECO:0000256" key="5">
    <source>
        <dbReference type="ARBA" id="ARBA00022554"/>
    </source>
</evidence>
<evidence type="ECO:0000256" key="3">
    <source>
        <dbReference type="ARBA" id="ARBA00010838"/>
    </source>
</evidence>
<protein>
    <recommendedName>
        <fullName evidence="4">thioglucosidase</fullName>
        <ecNumber evidence="4">3.2.1.147</ecNumber>
    </recommendedName>
    <alternativeName>
        <fullName evidence="6">Sinigrinase</fullName>
    </alternativeName>
    <alternativeName>
        <fullName evidence="7">Thioglucosidase</fullName>
    </alternativeName>
</protein>
<comment type="caution">
    <text evidence="10">The sequence shown here is derived from an EMBL/GenBank/DDBJ whole genome shotgun (WGS) entry which is preliminary data.</text>
</comment>
<dbReference type="EMBL" id="QGKY02000164">
    <property type="protein sequence ID" value="KAF2592803.1"/>
    <property type="molecule type" value="Genomic_DNA"/>
</dbReference>
<dbReference type="PRINTS" id="PR00131">
    <property type="entry name" value="GLHYDRLASE1"/>
</dbReference>
<proteinExistence type="inferred from homology"/>
<dbReference type="PANTHER" id="PTHR10353:SF243">
    <property type="entry name" value="BETA-GLUCOSIDASE 27"/>
    <property type="match status" value="1"/>
</dbReference>
<dbReference type="OrthoDB" id="65569at2759"/>
<evidence type="ECO:0000256" key="6">
    <source>
        <dbReference type="ARBA" id="ARBA00032643"/>
    </source>
</evidence>
<sequence length="72" mass="8194">MTGTGCTSSLSPFFASGHCDMDYEEKTKLSNLMDLQRTEYHKKHLQSIQQAIQEDGVEVEGYFAWSLLDNCE</sequence>
<dbReference type="EC" id="3.2.1.147" evidence="4"/>
<evidence type="ECO:0000256" key="8">
    <source>
        <dbReference type="ARBA" id="ARBA00034026"/>
    </source>
</evidence>
<comment type="function">
    <text evidence="1">Degradation of glucosinolates (glucose residue linked by a thioglucoside bound to an amino acid derivative) to glucose, sulfate and any of the products: thiocyanates, isothiocyanates, nitriles, epithionitriles or oxazolidine-2-thiones.</text>
</comment>
<dbReference type="GO" id="GO:0009651">
    <property type="term" value="P:response to salt stress"/>
    <property type="evidence" value="ECO:0007669"/>
    <property type="project" value="TreeGrafter"/>
</dbReference>
<evidence type="ECO:0000256" key="7">
    <source>
        <dbReference type="ARBA" id="ARBA00032797"/>
    </source>
</evidence>
<evidence type="ECO:0000256" key="1">
    <source>
        <dbReference type="ARBA" id="ARBA00003014"/>
    </source>
</evidence>
<dbReference type="Proteomes" id="UP000712281">
    <property type="component" value="Unassembled WGS sequence"/>
</dbReference>
<dbReference type="GO" id="GO:0019762">
    <property type="term" value="P:glucosinolate catabolic process"/>
    <property type="evidence" value="ECO:0007669"/>
    <property type="project" value="TreeGrafter"/>
</dbReference>
<reference evidence="10" key="1">
    <citation type="submission" date="2019-12" db="EMBL/GenBank/DDBJ databases">
        <title>Genome sequencing and annotation of Brassica cretica.</title>
        <authorList>
            <person name="Studholme D.J."/>
            <person name="Sarris P.F."/>
        </authorList>
    </citation>
    <scope>NUCLEOTIDE SEQUENCE</scope>
    <source>
        <strain evidence="11">PFS-001/15</strain>
        <strain evidence="10">PFS-102/07</strain>
        <tissue evidence="10">Leaf</tissue>
    </source>
</reference>
<evidence type="ECO:0000256" key="2">
    <source>
        <dbReference type="ARBA" id="ARBA00004116"/>
    </source>
</evidence>